<evidence type="ECO:0000256" key="2">
    <source>
        <dbReference type="SAM" id="SignalP"/>
    </source>
</evidence>
<dbReference type="Proteomes" id="UP001524586">
    <property type="component" value="Unassembled WGS sequence"/>
</dbReference>
<gene>
    <name evidence="4" type="ORF">NP596_01910</name>
</gene>
<keyword evidence="2" id="KW-0732">Signal</keyword>
<evidence type="ECO:0000313" key="4">
    <source>
        <dbReference type="EMBL" id="MCQ8127198.1"/>
    </source>
</evidence>
<evidence type="ECO:0000259" key="3">
    <source>
        <dbReference type="Pfam" id="PF07007"/>
    </source>
</evidence>
<feature type="region of interest" description="Disordered" evidence="1">
    <location>
        <begin position="138"/>
        <end position="157"/>
    </location>
</feature>
<dbReference type="RefSeq" id="WP_256613514.1">
    <property type="nucleotide sequence ID" value="NZ_JANIBK010000005.1"/>
</dbReference>
<accession>A0ABT1U049</accession>
<feature type="chain" id="PRO_5046741858" evidence="2">
    <location>
        <begin position="24"/>
        <end position="157"/>
    </location>
</feature>
<proteinExistence type="predicted"/>
<organism evidence="4 5">
    <name type="scientific">Methylomonas rivi</name>
    <dbReference type="NCBI Taxonomy" id="2952226"/>
    <lineage>
        <taxon>Bacteria</taxon>
        <taxon>Pseudomonadati</taxon>
        <taxon>Pseudomonadota</taxon>
        <taxon>Gammaproteobacteria</taxon>
        <taxon>Methylococcales</taxon>
        <taxon>Methylococcaceae</taxon>
        <taxon>Methylomonas</taxon>
    </lineage>
</organism>
<feature type="domain" description="Lysozyme inhibitor LprI-like N-terminal" evidence="3">
    <location>
        <begin position="28"/>
        <end position="124"/>
    </location>
</feature>
<name>A0ABT1U049_9GAMM</name>
<keyword evidence="5" id="KW-1185">Reference proteome</keyword>
<dbReference type="PANTHER" id="PTHR39176:SF1">
    <property type="entry name" value="PERIPLASMIC PROTEIN"/>
    <property type="match status" value="1"/>
</dbReference>
<reference evidence="4 5" key="1">
    <citation type="submission" date="2022-07" db="EMBL/GenBank/DDBJ databases">
        <title>Methylomonas rivi sp. nov., Methylomonas rosea sp. nov., Methylomonas aureus sp. nov. and Methylomonas subterranea sp. nov., four novel methanotrophs isolated from a freshwater creek and the deep terrestrial subsurface.</title>
        <authorList>
            <person name="Abin C."/>
            <person name="Sankaranarayanan K."/>
            <person name="Garner C."/>
            <person name="Sindelar R."/>
            <person name="Kotary K."/>
            <person name="Garner R."/>
            <person name="Barclay S."/>
            <person name="Lawson P."/>
            <person name="Krumholz L."/>
        </authorList>
    </citation>
    <scope>NUCLEOTIDE SEQUENCE [LARGE SCALE GENOMIC DNA]</scope>
    <source>
        <strain evidence="4 5">WSC-6</strain>
    </source>
</reference>
<dbReference type="PANTHER" id="PTHR39176">
    <property type="entry name" value="PERIPLASMIC PROTEIN-RELATED"/>
    <property type="match status" value="1"/>
</dbReference>
<comment type="caution">
    <text evidence="4">The sequence shown here is derived from an EMBL/GenBank/DDBJ whole genome shotgun (WGS) entry which is preliminary data.</text>
</comment>
<protein>
    <submittedName>
        <fullName evidence="4">DUF1311 domain-containing protein</fullName>
    </submittedName>
</protein>
<evidence type="ECO:0000313" key="5">
    <source>
        <dbReference type="Proteomes" id="UP001524586"/>
    </source>
</evidence>
<dbReference type="EMBL" id="JANIBK010000005">
    <property type="protein sequence ID" value="MCQ8127198.1"/>
    <property type="molecule type" value="Genomic_DNA"/>
</dbReference>
<evidence type="ECO:0000256" key="1">
    <source>
        <dbReference type="SAM" id="MobiDB-lite"/>
    </source>
</evidence>
<sequence>MRTTPKPLFLALMLAASPATANAAQQTCLDNAGNQQEINQCSGMENQAADRELNNVYQAVLLQHGGDKAFIDHLKQAQRAWLKWRDAELLAIYPEREPGYYGSGFNACWNRQAASLTRERTRQLQKWLDGVEEGDVCAGSYPIKPTPPELQEGRTSP</sequence>
<dbReference type="Gene3D" id="1.20.1270.180">
    <property type="match status" value="1"/>
</dbReference>
<dbReference type="InterPro" id="IPR009739">
    <property type="entry name" value="LprI-like_N"/>
</dbReference>
<feature type="signal peptide" evidence="2">
    <location>
        <begin position="1"/>
        <end position="23"/>
    </location>
</feature>
<dbReference type="Pfam" id="PF07007">
    <property type="entry name" value="LprI"/>
    <property type="match status" value="1"/>
</dbReference>